<dbReference type="PANTHER" id="PTHR30146:SF95">
    <property type="entry name" value="RIBOSE OPERON REPRESSOR"/>
    <property type="match status" value="1"/>
</dbReference>
<dbReference type="EMBL" id="NGMM01000008">
    <property type="protein sequence ID" value="OTP10570.1"/>
    <property type="molecule type" value="Genomic_DNA"/>
</dbReference>
<evidence type="ECO:0000256" key="3">
    <source>
        <dbReference type="ARBA" id="ARBA00023125"/>
    </source>
</evidence>
<dbReference type="CDD" id="cd01392">
    <property type="entry name" value="HTH_LacI"/>
    <property type="match status" value="1"/>
</dbReference>
<dbReference type="AlphaFoldDB" id="A0A242JZ26"/>
<dbReference type="SUPFAM" id="SSF47413">
    <property type="entry name" value="lambda repressor-like DNA-binding domains"/>
    <property type="match status" value="1"/>
</dbReference>
<evidence type="ECO:0000256" key="4">
    <source>
        <dbReference type="ARBA" id="ARBA00023163"/>
    </source>
</evidence>
<evidence type="ECO:0000256" key="2">
    <source>
        <dbReference type="ARBA" id="ARBA00023015"/>
    </source>
</evidence>
<keyword evidence="1" id="KW-0678">Repressor</keyword>
<dbReference type="InterPro" id="IPR028082">
    <property type="entry name" value="Peripla_BP_I"/>
</dbReference>
<gene>
    <name evidence="7" type="ORF">A5888_003182</name>
    <name evidence="6" type="ORF">A5888_003868</name>
</gene>
<dbReference type="SMART" id="SM00354">
    <property type="entry name" value="HTH_LACI"/>
    <property type="match status" value="1"/>
</dbReference>
<evidence type="ECO:0000313" key="7">
    <source>
        <dbReference type="EMBL" id="WYJ91414.1"/>
    </source>
</evidence>
<evidence type="ECO:0000313" key="8">
    <source>
        <dbReference type="Proteomes" id="UP000195141"/>
    </source>
</evidence>
<name>A0A242JZ26_9ENTE</name>
<dbReference type="SUPFAM" id="SSF53822">
    <property type="entry name" value="Periplasmic binding protein-like I"/>
    <property type="match status" value="1"/>
</dbReference>
<reference evidence="6" key="1">
    <citation type="submission" date="2017-05" db="EMBL/GenBank/DDBJ databases">
        <title>The Genome Sequence of Enterococcus sp. 9E7_DIV0242.</title>
        <authorList>
            <consortium name="The Broad Institute Genomics Platform"/>
            <consortium name="The Broad Institute Genomic Center for Infectious Diseases"/>
            <person name="Earl A."/>
            <person name="Manson A."/>
            <person name="Schwartman J."/>
            <person name="Gilmore M."/>
            <person name="Abouelleil A."/>
            <person name="Cao P."/>
            <person name="Chapman S."/>
            <person name="Cusick C."/>
            <person name="Shea T."/>
            <person name="Young S."/>
            <person name="Neafsey D."/>
            <person name="Nusbaum C."/>
            <person name="Birren B."/>
        </authorList>
    </citation>
    <scope>NUCLEOTIDE SEQUENCE [LARGE SCALE GENOMIC DNA]</scope>
    <source>
        <strain evidence="6">9E7_DIV0242</strain>
    </source>
</reference>
<proteinExistence type="predicted"/>
<keyword evidence="4" id="KW-0804">Transcription</keyword>
<protein>
    <submittedName>
        <fullName evidence="7">LacI family transcriptional regulator, sucrose operon repressor</fullName>
    </submittedName>
</protein>
<dbReference type="PANTHER" id="PTHR30146">
    <property type="entry name" value="LACI-RELATED TRANSCRIPTIONAL REPRESSOR"/>
    <property type="match status" value="1"/>
</dbReference>
<organism evidence="6">
    <name type="scientific">Candidatus Enterococcus clewellii</name>
    <dbReference type="NCBI Taxonomy" id="1834193"/>
    <lineage>
        <taxon>Bacteria</taxon>
        <taxon>Bacillati</taxon>
        <taxon>Bacillota</taxon>
        <taxon>Bacilli</taxon>
        <taxon>Lactobacillales</taxon>
        <taxon>Enterococcaceae</taxon>
        <taxon>Enterococcus</taxon>
    </lineage>
</organism>
<reference evidence="7" key="2">
    <citation type="submission" date="2017-05" db="EMBL/GenBank/DDBJ databases">
        <authorList>
            <consortium name="The Broad Institute Genomics Platform"/>
            <consortium name="The Broad Institute Genomic Center for Infectious Diseases"/>
            <person name="Earl A."/>
            <person name="Manson A."/>
            <person name="Schwartman J."/>
            <person name="Gilmore M."/>
            <person name="Abouelleil A."/>
            <person name="Cao P."/>
            <person name="Chapman S."/>
            <person name="Cusick C."/>
            <person name="Shea T."/>
            <person name="Young S."/>
            <person name="Neafsey D."/>
            <person name="Nusbaum C."/>
            <person name="Birren B."/>
        </authorList>
    </citation>
    <scope>NUCLEOTIDE SEQUENCE</scope>
    <source>
        <strain evidence="7">9E7_DIV0242</strain>
    </source>
</reference>
<dbReference type="RefSeq" id="WP_086350849.1">
    <property type="nucleotide sequence ID" value="NZ_CP147247.1"/>
</dbReference>
<accession>A0A242JZ26</accession>
<keyword evidence="8" id="KW-1185">Reference proteome</keyword>
<dbReference type="InterPro" id="IPR000843">
    <property type="entry name" value="HTH_LacI"/>
</dbReference>
<dbReference type="EMBL" id="CP147247">
    <property type="protein sequence ID" value="WYJ91414.1"/>
    <property type="molecule type" value="Genomic_DNA"/>
</dbReference>
<dbReference type="Pfam" id="PF00356">
    <property type="entry name" value="LacI"/>
    <property type="match status" value="1"/>
</dbReference>
<dbReference type="OrthoDB" id="9796186at2"/>
<dbReference type="Pfam" id="PF13377">
    <property type="entry name" value="Peripla_BP_3"/>
    <property type="match status" value="1"/>
</dbReference>
<evidence type="ECO:0000313" key="6">
    <source>
        <dbReference type="EMBL" id="OTP10570.1"/>
    </source>
</evidence>
<dbReference type="Proteomes" id="UP000195141">
    <property type="component" value="Chromosome"/>
</dbReference>
<feature type="domain" description="HTH lacI-type" evidence="5">
    <location>
        <begin position="4"/>
        <end position="58"/>
    </location>
</feature>
<dbReference type="InterPro" id="IPR046335">
    <property type="entry name" value="LacI/GalR-like_sensor"/>
</dbReference>
<dbReference type="Gene3D" id="3.40.50.2300">
    <property type="match status" value="2"/>
</dbReference>
<dbReference type="InterPro" id="IPR010982">
    <property type="entry name" value="Lambda_DNA-bd_dom_sf"/>
</dbReference>
<dbReference type="PROSITE" id="PS50932">
    <property type="entry name" value="HTH_LACI_2"/>
    <property type="match status" value="1"/>
</dbReference>
<keyword evidence="2" id="KW-0805">Transcription regulation</keyword>
<keyword evidence="3" id="KW-0238">DNA-binding</keyword>
<reference evidence="7" key="3">
    <citation type="submission" date="2024-03" db="EMBL/GenBank/DDBJ databases">
        <title>The Genome Sequence of Enterococcus sp. DIV0242b.</title>
        <authorList>
            <consortium name="The Broad Institute Genomics Platform"/>
            <consortium name="The Broad Institute Microbial Omics Core"/>
            <consortium name="The Broad Institute Genomic Center for Infectious Diseases"/>
            <person name="Earl A."/>
            <person name="Manson A."/>
            <person name="Gilmore M."/>
            <person name="Schwartman J."/>
            <person name="Shea T."/>
            <person name="Abouelleil A."/>
            <person name="Cao P."/>
            <person name="Chapman S."/>
            <person name="Cusick C."/>
            <person name="Young S."/>
            <person name="Neafsey D."/>
            <person name="Nusbaum C."/>
            <person name="Birren B."/>
        </authorList>
    </citation>
    <scope>NUCLEOTIDE SEQUENCE</scope>
    <source>
        <strain evidence="7">9E7_DIV0242</strain>
    </source>
</reference>
<dbReference type="GO" id="GO:0000976">
    <property type="term" value="F:transcription cis-regulatory region binding"/>
    <property type="evidence" value="ECO:0007669"/>
    <property type="project" value="TreeGrafter"/>
</dbReference>
<dbReference type="GO" id="GO:0003700">
    <property type="term" value="F:DNA-binding transcription factor activity"/>
    <property type="evidence" value="ECO:0007669"/>
    <property type="project" value="TreeGrafter"/>
</dbReference>
<dbReference type="Gene3D" id="1.10.260.40">
    <property type="entry name" value="lambda repressor-like DNA-binding domains"/>
    <property type="match status" value="1"/>
</dbReference>
<evidence type="ECO:0000259" key="5">
    <source>
        <dbReference type="PROSITE" id="PS50932"/>
    </source>
</evidence>
<evidence type="ECO:0000256" key="1">
    <source>
        <dbReference type="ARBA" id="ARBA00022491"/>
    </source>
</evidence>
<sequence length="326" mass="36533">MDKVGIKDIAEKSGVSLATVSRYFNKPELLSDRTKDKIRAAIKELNYSQDNVARILVTGKSNLVGVIFPQLHLSFYTELLNQLIKAGEEKDYSFIVYTSRDTKEEELQLINMLTSYRVKGIILLSHILSPSDIEKLDVPIISIERSGGNYCQINNDNYTGGKLAGDKLIADGCDVFVHINNGYHEDWPSFKRIVGFEFAVKDRLNETIINPDLTDPYSDAAIKAMSPIVDTLLKKYPRKKIGIFCSNDDIATILQRDCIRKNIKIPEEVEIIGYDNSPVSNNAIYPITSIDQNIPLMATIAVNSLETYIPHENVVAATLVEKDTTL</sequence>